<keyword evidence="3" id="KW-0378">Hydrolase</keyword>
<dbReference type="AlphaFoldDB" id="A0A5K7YRS8"/>
<dbReference type="SUPFAM" id="SSF54637">
    <property type="entry name" value="Thioesterase/thiol ester dehydrase-isomerase"/>
    <property type="match status" value="2"/>
</dbReference>
<evidence type="ECO:0000256" key="3">
    <source>
        <dbReference type="ARBA" id="ARBA00022801"/>
    </source>
</evidence>
<reference evidence="10 11" key="1">
    <citation type="submission" date="2019-11" db="EMBL/GenBank/DDBJ databases">
        <title>Comparative genomics of hydrocarbon-degrading Desulfosarcina strains.</title>
        <authorList>
            <person name="Watanabe M."/>
            <person name="Kojima H."/>
            <person name="Fukui M."/>
        </authorList>
    </citation>
    <scope>NUCLEOTIDE SEQUENCE [LARGE SCALE GENOMIC DNA]</scope>
    <source>
        <strain evidence="10 11">PL12</strain>
    </source>
</reference>
<name>A0A5K7YRS8_9BACT</name>
<gene>
    <name evidence="10" type="ORF">DSCA_36210</name>
</gene>
<feature type="domain" description="Acyl-ACP thioesterase-like C-terminal" evidence="9">
    <location>
        <begin position="155"/>
        <end position="209"/>
    </location>
</feature>
<evidence type="ECO:0000256" key="4">
    <source>
        <dbReference type="ARBA" id="ARBA00022832"/>
    </source>
</evidence>
<evidence type="ECO:0000256" key="5">
    <source>
        <dbReference type="ARBA" id="ARBA00022946"/>
    </source>
</evidence>
<dbReference type="Proteomes" id="UP000427906">
    <property type="component" value="Chromosome"/>
</dbReference>
<dbReference type="GO" id="GO:0016297">
    <property type="term" value="F:fatty acyl-[ACP] hydrolase activity"/>
    <property type="evidence" value="ECO:0007669"/>
    <property type="project" value="InterPro"/>
</dbReference>
<keyword evidence="4" id="KW-0276">Fatty acid metabolism</keyword>
<organism evidence="10 11">
    <name type="scientific">Desulfosarcina alkanivorans</name>
    <dbReference type="NCBI Taxonomy" id="571177"/>
    <lineage>
        <taxon>Bacteria</taxon>
        <taxon>Pseudomonadati</taxon>
        <taxon>Thermodesulfobacteriota</taxon>
        <taxon>Desulfobacteria</taxon>
        <taxon>Desulfobacterales</taxon>
        <taxon>Desulfosarcinaceae</taxon>
        <taxon>Desulfosarcina</taxon>
    </lineage>
</organism>
<dbReference type="EMBL" id="AP021874">
    <property type="protein sequence ID" value="BBO69691.1"/>
    <property type="molecule type" value="Genomic_DNA"/>
</dbReference>
<dbReference type="Pfam" id="PF01643">
    <property type="entry name" value="Acyl-ACP_TE"/>
    <property type="match status" value="1"/>
</dbReference>
<dbReference type="Gene3D" id="3.10.129.10">
    <property type="entry name" value="Hotdog Thioesterase"/>
    <property type="match status" value="1"/>
</dbReference>
<dbReference type="CDD" id="cd00586">
    <property type="entry name" value="4HBT"/>
    <property type="match status" value="1"/>
</dbReference>
<dbReference type="OrthoDB" id="9801517at2"/>
<keyword evidence="5" id="KW-0809">Transit peptide</keyword>
<dbReference type="InterPro" id="IPR049427">
    <property type="entry name" value="Acyl-ACP_TE_C"/>
</dbReference>
<evidence type="ECO:0000256" key="7">
    <source>
        <dbReference type="ARBA" id="ARBA00023160"/>
    </source>
</evidence>
<sequence length="250" mass="27702">MEFEQTSIVEYDEVDTAFRMKLPVLFQRLQRGALHHSESVGLGAADMLAAGAVWILNRMRVHICRLPRYRETVTLRTWHRGSAGFRAGRDFLVCCGHETVAAATSRWLYYDLNRQRVAKIPTTVSAPYTAEARDVLDPGAIEFEVDNAFAPQQTVPITIREGDFDPNGHVNNAIYLEYLETLVKRTGVGGGRVGQVGIQYTREIGRDVHLIQAGVTVLDSGTLRFRFFDQATVYAAGFVTAPAAPPESSG</sequence>
<dbReference type="PANTHER" id="PTHR31727:SF6">
    <property type="entry name" value="OLEOYL-ACYL CARRIER PROTEIN THIOESTERASE 1, CHLOROPLASTIC"/>
    <property type="match status" value="1"/>
</dbReference>
<dbReference type="KEGG" id="dalk:DSCA_36210"/>
<dbReference type="RefSeq" id="WP_155317706.1">
    <property type="nucleotide sequence ID" value="NZ_AP021874.1"/>
</dbReference>
<feature type="domain" description="Acyl-ACP thioesterase N-terminal hotdog" evidence="8">
    <location>
        <begin position="3"/>
        <end position="128"/>
    </location>
</feature>
<evidence type="ECO:0000259" key="9">
    <source>
        <dbReference type="Pfam" id="PF20791"/>
    </source>
</evidence>
<accession>A0A5K7YRS8</accession>
<keyword evidence="11" id="KW-1185">Reference proteome</keyword>
<dbReference type="InterPro" id="IPR002864">
    <property type="entry name" value="Acyl-ACP_thioesterase_NHD"/>
</dbReference>
<dbReference type="PANTHER" id="PTHR31727">
    <property type="entry name" value="OLEOYL-ACYL CARRIER PROTEIN THIOESTERASE 1, CHLOROPLASTIC"/>
    <property type="match status" value="1"/>
</dbReference>
<dbReference type="GO" id="GO:0000036">
    <property type="term" value="F:acyl carrier activity"/>
    <property type="evidence" value="ECO:0007669"/>
    <property type="project" value="TreeGrafter"/>
</dbReference>
<keyword evidence="2" id="KW-0444">Lipid biosynthesis</keyword>
<protein>
    <submittedName>
        <fullName evidence="10">Acyl-ACP thioesterase</fullName>
    </submittedName>
</protein>
<dbReference type="Pfam" id="PF20791">
    <property type="entry name" value="Acyl-ACP_TE_C"/>
    <property type="match status" value="1"/>
</dbReference>
<evidence type="ECO:0000256" key="6">
    <source>
        <dbReference type="ARBA" id="ARBA00023098"/>
    </source>
</evidence>
<evidence type="ECO:0000256" key="1">
    <source>
        <dbReference type="ARBA" id="ARBA00006500"/>
    </source>
</evidence>
<comment type="similarity">
    <text evidence="1">Belongs to the acyl-ACP thioesterase family.</text>
</comment>
<evidence type="ECO:0000256" key="2">
    <source>
        <dbReference type="ARBA" id="ARBA00022516"/>
    </source>
</evidence>
<evidence type="ECO:0000313" key="10">
    <source>
        <dbReference type="EMBL" id="BBO69691.1"/>
    </source>
</evidence>
<dbReference type="InterPro" id="IPR045023">
    <property type="entry name" value="FATA/B"/>
</dbReference>
<evidence type="ECO:0000259" key="8">
    <source>
        <dbReference type="Pfam" id="PF01643"/>
    </source>
</evidence>
<keyword evidence="6" id="KW-0443">Lipid metabolism</keyword>
<evidence type="ECO:0000313" key="11">
    <source>
        <dbReference type="Proteomes" id="UP000427906"/>
    </source>
</evidence>
<dbReference type="InterPro" id="IPR029069">
    <property type="entry name" value="HotDog_dom_sf"/>
</dbReference>
<proteinExistence type="inferred from homology"/>
<keyword evidence="7" id="KW-0275">Fatty acid biosynthesis</keyword>